<dbReference type="AlphaFoldDB" id="A0A4U6WEL7"/>
<keyword evidence="2" id="KW-1185">Reference proteome</keyword>
<proteinExistence type="predicted"/>
<dbReference type="Proteomes" id="UP000298652">
    <property type="component" value="Chromosome 1"/>
</dbReference>
<dbReference type="EMBL" id="CM016552">
    <property type="protein sequence ID" value="TKW40434.1"/>
    <property type="molecule type" value="Genomic_DNA"/>
</dbReference>
<organism evidence="1 2">
    <name type="scientific">Setaria viridis</name>
    <name type="common">Green bristlegrass</name>
    <name type="synonym">Setaria italica subsp. viridis</name>
    <dbReference type="NCBI Taxonomy" id="4556"/>
    <lineage>
        <taxon>Eukaryota</taxon>
        <taxon>Viridiplantae</taxon>
        <taxon>Streptophyta</taxon>
        <taxon>Embryophyta</taxon>
        <taxon>Tracheophyta</taxon>
        <taxon>Spermatophyta</taxon>
        <taxon>Magnoliopsida</taxon>
        <taxon>Liliopsida</taxon>
        <taxon>Poales</taxon>
        <taxon>Poaceae</taxon>
        <taxon>PACMAD clade</taxon>
        <taxon>Panicoideae</taxon>
        <taxon>Panicodae</taxon>
        <taxon>Paniceae</taxon>
        <taxon>Cenchrinae</taxon>
        <taxon>Setaria</taxon>
    </lineage>
</organism>
<gene>
    <name evidence="1" type="ORF">SEVIR_1G246100v2</name>
</gene>
<dbReference type="Gramene" id="TKW40434">
    <property type="protein sequence ID" value="TKW40434"/>
    <property type="gene ID" value="SEVIR_1G246100v2"/>
</dbReference>
<sequence length="33" mass="3720">MIIITLDWTSLLGFQLLLKTVGTGEARAFLRIK</sequence>
<protein>
    <submittedName>
        <fullName evidence="1">Uncharacterized protein</fullName>
    </submittedName>
</protein>
<accession>A0A4U6WEL7</accession>
<evidence type="ECO:0000313" key="1">
    <source>
        <dbReference type="EMBL" id="TKW40434.1"/>
    </source>
</evidence>
<name>A0A4U6WEL7_SETVI</name>
<evidence type="ECO:0000313" key="2">
    <source>
        <dbReference type="Proteomes" id="UP000298652"/>
    </source>
</evidence>
<reference evidence="1" key="1">
    <citation type="submission" date="2019-03" db="EMBL/GenBank/DDBJ databases">
        <title>WGS assembly of Setaria viridis.</title>
        <authorList>
            <person name="Huang P."/>
            <person name="Jenkins J."/>
            <person name="Grimwood J."/>
            <person name="Barry K."/>
            <person name="Healey A."/>
            <person name="Mamidi S."/>
            <person name="Sreedasyam A."/>
            <person name="Shu S."/>
            <person name="Feldman M."/>
            <person name="Wu J."/>
            <person name="Yu Y."/>
            <person name="Chen C."/>
            <person name="Johnson J."/>
            <person name="Rokhsar D."/>
            <person name="Baxter I."/>
            <person name="Schmutz J."/>
            <person name="Brutnell T."/>
            <person name="Kellogg E."/>
        </authorList>
    </citation>
    <scope>NUCLEOTIDE SEQUENCE [LARGE SCALE GENOMIC DNA]</scope>
</reference>